<dbReference type="OrthoDB" id="4951845at2759"/>
<feature type="region of interest" description="Disordered" evidence="4">
    <location>
        <begin position="392"/>
        <end position="448"/>
    </location>
</feature>
<dbReference type="FunCoup" id="A0A507BG70">
    <property type="interactions" value="78"/>
</dbReference>
<gene>
    <name evidence="6" type="ORF">E0L32_000315</name>
</gene>
<dbReference type="STRING" id="1093900.A0A507BG70"/>
<dbReference type="InterPro" id="IPR043198">
    <property type="entry name" value="Cyclin/Ssn8"/>
</dbReference>
<dbReference type="SMART" id="SM00385">
    <property type="entry name" value="CYCLIN"/>
    <property type="match status" value="1"/>
</dbReference>
<evidence type="ECO:0000313" key="7">
    <source>
        <dbReference type="Proteomes" id="UP000319257"/>
    </source>
</evidence>
<feature type="region of interest" description="Disordered" evidence="4">
    <location>
        <begin position="322"/>
        <end position="348"/>
    </location>
</feature>
<accession>A0A507BG70</accession>
<dbReference type="Pfam" id="PF00134">
    <property type="entry name" value="Cyclin_N"/>
    <property type="match status" value="1"/>
</dbReference>
<organism evidence="6 7">
    <name type="scientific">Thyridium curvatum</name>
    <dbReference type="NCBI Taxonomy" id="1093900"/>
    <lineage>
        <taxon>Eukaryota</taxon>
        <taxon>Fungi</taxon>
        <taxon>Dikarya</taxon>
        <taxon>Ascomycota</taxon>
        <taxon>Pezizomycotina</taxon>
        <taxon>Sordariomycetes</taxon>
        <taxon>Sordariomycetidae</taxon>
        <taxon>Thyridiales</taxon>
        <taxon>Thyridiaceae</taxon>
        <taxon>Thyridium</taxon>
    </lineage>
</organism>
<dbReference type="GeneID" id="41967762"/>
<dbReference type="GO" id="GO:0016538">
    <property type="term" value="F:cyclin-dependent protein serine/threonine kinase regulator activity"/>
    <property type="evidence" value="ECO:0007669"/>
    <property type="project" value="InterPro"/>
</dbReference>
<dbReference type="RefSeq" id="XP_030997692.1">
    <property type="nucleotide sequence ID" value="XM_031137418.1"/>
</dbReference>
<proteinExistence type="inferred from homology"/>
<dbReference type="InterPro" id="IPR006671">
    <property type="entry name" value="Cyclin_N"/>
</dbReference>
<feature type="compositionally biased region" description="Basic residues" evidence="4">
    <location>
        <begin position="395"/>
        <end position="407"/>
    </location>
</feature>
<comment type="caution">
    <text evidence="6">The sequence shown here is derived from an EMBL/GenBank/DDBJ whole genome shotgun (WGS) entry which is preliminary data.</text>
</comment>
<dbReference type="Proteomes" id="UP000319257">
    <property type="component" value="Unassembled WGS sequence"/>
</dbReference>
<dbReference type="AlphaFoldDB" id="A0A507BG70"/>
<evidence type="ECO:0000256" key="2">
    <source>
        <dbReference type="ARBA" id="ARBA00014912"/>
    </source>
</evidence>
<protein>
    <recommendedName>
        <fullName evidence="2">RNA polymerase II holoenzyme cyclin-like subunit</fullName>
    </recommendedName>
</protein>
<feature type="compositionally biased region" description="Polar residues" evidence="4">
    <location>
        <begin position="324"/>
        <end position="344"/>
    </location>
</feature>
<dbReference type="InParanoid" id="A0A507BG70"/>
<comment type="similarity">
    <text evidence="1">Belongs to the cyclin family. Cyclin C subfamily.</text>
</comment>
<sequence>MAPQGPKSMTASKGPQPVEEARHLPVKGPHPGYISIANQYTFEQKLRRMQKENGCDPSREDNYRLQGVQLIDNVRESLQLPVRTFDTACTYYHKFRLCFRDAEYNYQDAAMASLFVACKVEDTIKKSKEILCAAYNLKNADHPTTQDDKIFEQPSKIIIGLERLILETIGFDFRVRYPQKLLTKMVRKRVPPDEAREFIGVAYPMCIDIYKTFSPIKQSTFTMAVSIVELTARLMGKDPEFYKSVRPERYHTTRGCVTETVLDLLDLYTQFPKSTRIGTRFDLAKFIDIKIKINQEVDADRDLARFPGWCDQCESEDREMSWITPGSATSPVNTGSMPGSNSVKRNAKGQEGTMRFVFDADEALKEQDAVGEYFREDYEEYEVEIEEDIPEAKNHNNHGHGHGHGSNHGHGGPRRDRGHNNRDPGWAPYNRNRNQDRNRGGRKGGYYQ</sequence>
<name>A0A507BG70_9PEZI</name>
<evidence type="ECO:0000256" key="4">
    <source>
        <dbReference type="SAM" id="MobiDB-lite"/>
    </source>
</evidence>
<feature type="compositionally biased region" description="Basic and acidic residues" evidence="4">
    <location>
        <begin position="413"/>
        <end position="422"/>
    </location>
</feature>
<dbReference type="EMBL" id="SKBQ01000001">
    <property type="protein sequence ID" value="TPX15981.1"/>
    <property type="molecule type" value="Genomic_DNA"/>
</dbReference>
<dbReference type="InterPro" id="IPR013763">
    <property type="entry name" value="Cyclin-like_dom"/>
</dbReference>
<evidence type="ECO:0000259" key="5">
    <source>
        <dbReference type="SMART" id="SM00385"/>
    </source>
</evidence>
<feature type="region of interest" description="Disordered" evidence="4">
    <location>
        <begin position="1"/>
        <end position="25"/>
    </location>
</feature>
<evidence type="ECO:0000313" key="6">
    <source>
        <dbReference type="EMBL" id="TPX15981.1"/>
    </source>
</evidence>
<dbReference type="PANTHER" id="PTHR10026">
    <property type="entry name" value="CYCLIN"/>
    <property type="match status" value="1"/>
</dbReference>
<dbReference type="SUPFAM" id="SSF47954">
    <property type="entry name" value="Cyclin-like"/>
    <property type="match status" value="2"/>
</dbReference>
<dbReference type="Gene3D" id="1.10.472.10">
    <property type="entry name" value="Cyclin-like"/>
    <property type="match status" value="1"/>
</dbReference>
<evidence type="ECO:0000256" key="1">
    <source>
        <dbReference type="ARBA" id="ARBA00008638"/>
    </source>
</evidence>
<keyword evidence="3" id="KW-0195">Cyclin</keyword>
<reference evidence="6 7" key="1">
    <citation type="submission" date="2019-06" db="EMBL/GenBank/DDBJ databases">
        <title>Draft genome sequence of the filamentous fungus Phialemoniopsis curvata isolated from diesel fuel.</title>
        <authorList>
            <person name="Varaljay V.A."/>
            <person name="Lyon W.J."/>
            <person name="Crouch A.L."/>
            <person name="Drake C.E."/>
            <person name="Hollomon J.M."/>
            <person name="Nadeau L.J."/>
            <person name="Nunn H.S."/>
            <person name="Stevenson B.S."/>
            <person name="Bojanowski C.L."/>
            <person name="Crookes-Goodson W.J."/>
        </authorList>
    </citation>
    <scope>NUCLEOTIDE SEQUENCE [LARGE SCALE GENOMIC DNA]</scope>
    <source>
        <strain evidence="6 7">D216</strain>
    </source>
</reference>
<keyword evidence="7" id="KW-1185">Reference proteome</keyword>
<dbReference type="InterPro" id="IPR036915">
    <property type="entry name" value="Cyclin-like_sf"/>
</dbReference>
<feature type="domain" description="Cyclin-like" evidence="5">
    <location>
        <begin position="69"/>
        <end position="167"/>
    </location>
</feature>
<dbReference type="GO" id="GO:0006357">
    <property type="term" value="P:regulation of transcription by RNA polymerase II"/>
    <property type="evidence" value="ECO:0007669"/>
    <property type="project" value="InterPro"/>
</dbReference>
<evidence type="ECO:0000256" key="3">
    <source>
        <dbReference type="RuleBase" id="RU000383"/>
    </source>
</evidence>